<sequence>MTKKGPRTPPGPRNDRHYVEAHMSSNINQCDGCSYNKRKNQKKSVRYSTTSTVTVRKQFLLSSTIAIITAVQQHQHYASPHLNYKDHTLQMSPPSHAHPDKASAN</sequence>
<organism evidence="2 3">
    <name type="scientific">Suillus luteus UH-Slu-Lm8-n1</name>
    <dbReference type="NCBI Taxonomy" id="930992"/>
    <lineage>
        <taxon>Eukaryota</taxon>
        <taxon>Fungi</taxon>
        <taxon>Dikarya</taxon>
        <taxon>Basidiomycota</taxon>
        <taxon>Agaricomycotina</taxon>
        <taxon>Agaricomycetes</taxon>
        <taxon>Agaricomycetidae</taxon>
        <taxon>Boletales</taxon>
        <taxon>Suillineae</taxon>
        <taxon>Suillaceae</taxon>
        <taxon>Suillus</taxon>
    </lineage>
</organism>
<reference evidence="3" key="2">
    <citation type="submission" date="2015-01" db="EMBL/GenBank/DDBJ databases">
        <title>Evolutionary Origins and Diversification of the Mycorrhizal Mutualists.</title>
        <authorList>
            <consortium name="DOE Joint Genome Institute"/>
            <consortium name="Mycorrhizal Genomics Consortium"/>
            <person name="Kohler A."/>
            <person name="Kuo A."/>
            <person name="Nagy L.G."/>
            <person name="Floudas D."/>
            <person name="Copeland A."/>
            <person name="Barry K.W."/>
            <person name="Cichocki N."/>
            <person name="Veneault-Fourrey C."/>
            <person name="LaButti K."/>
            <person name="Lindquist E.A."/>
            <person name="Lipzen A."/>
            <person name="Lundell T."/>
            <person name="Morin E."/>
            <person name="Murat C."/>
            <person name="Riley R."/>
            <person name="Ohm R."/>
            <person name="Sun H."/>
            <person name="Tunlid A."/>
            <person name="Henrissat B."/>
            <person name="Grigoriev I.V."/>
            <person name="Hibbett D.S."/>
            <person name="Martin F."/>
        </authorList>
    </citation>
    <scope>NUCLEOTIDE SEQUENCE [LARGE SCALE GENOMIC DNA]</scope>
    <source>
        <strain evidence="3">UH-Slu-Lm8-n1</strain>
    </source>
</reference>
<evidence type="ECO:0000256" key="1">
    <source>
        <dbReference type="SAM" id="MobiDB-lite"/>
    </source>
</evidence>
<accession>A0A0D0B0E5</accession>
<gene>
    <name evidence="2" type="ORF">CY34DRAFT_810246</name>
</gene>
<proteinExistence type="predicted"/>
<name>A0A0D0B0E5_9AGAM</name>
<feature type="region of interest" description="Disordered" evidence="1">
    <location>
        <begin position="79"/>
        <end position="105"/>
    </location>
</feature>
<dbReference type="HOGENOM" id="CLU_2238382_0_0_1"/>
<dbReference type="Proteomes" id="UP000054485">
    <property type="component" value="Unassembled WGS sequence"/>
</dbReference>
<dbReference type="InParanoid" id="A0A0D0B0E5"/>
<evidence type="ECO:0000313" key="2">
    <source>
        <dbReference type="EMBL" id="KIK37528.1"/>
    </source>
</evidence>
<protein>
    <submittedName>
        <fullName evidence="2">Uncharacterized protein</fullName>
    </submittedName>
</protein>
<dbReference type="AlphaFoldDB" id="A0A0D0B0E5"/>
<reference evidence="2 3" key="1">
    <citation type="submission" date="2014-04" db="EMBL/GenBank/DDBJ databases">
        <authorList>
            <consortium name="DOE Joint Genome Institute"/>
            <person name="Kuo A."/>
            <person name="Ruytinx J."/>
            <person name="Rineau F."/>
            <person name="Colpaert J."/>
            <person name="Kohler A."/>
            <person name="Nagy L.G."/>
            <person name="Floudas D."/>
            <person name="Copeland A."/>
            <person name="Barry K.W."/>
            <person name="Cichocki N."/>
            <person name="Veneault-Fourrey C."/>
            <person name="LaButti K."/>
            <person name="Lindquist E.A."/>
            <person name="Lipzen A."/>
            <person name="Lundell T."/>
            <person name="Morin E."/>
            <person name="Murat C."/>
            <person name="Sun H."/>
            <person name="Tunlid A."/>
            <person name="Henrissat B."/>
            <person name="Grigoriev I.V."/>
            <person name="Hibbett D.S."/>
            <person name="Martin F."/>
            <person name="Nordberg H.P."/>
            <person name="Cantor M.N."/>
            <person name="Hua S.X."/>
        </authorList>
    </citation>
    <scope>NUCLEOTIDE SEQUENCE [LARGE SCALE GENOMIC DNA]</scope>
    <source>
        <strain evidence="2 3">UH-Slu-Lm8-n1</strain>
    </source>
</reference>
<evidence type="ECO:0000313" key="3">
    <source>
        <dbReference type="Proteomes" id="UP000054485"/>
    </source>
</evidence>
<dbReference type="EMBL" id="KN835445">
    <property type="protein sequence ID" value="KIK37528.1"/>
    <property type="molecule type" value="Genomic_DNA"/>
</dbReference>
<keyword evidence="3" id="KW-1185">Reference proteome</keyword>